<dbReference type="InterPro" id="IPR058063">
    <property type="entry name" value="FFLEE_fam"/>
</dbReference>
<dbReference type="Pfam" id="PF26621">
    <property type="entry name" value="DUF8198"/>
    <property type="match status" value="1"/>
</dbReference>
<feature type="domain" description="DUF8198" evidence="2">
    <location>
        <begin position="21"/>
        <end position="233"/>
    </location>
</feature>
<comment type="caution">
    <text evidence="3">The sequence shown here is derived from an EMBL/GenBank/DDBJ whole genome shotgun (WGS) entry which is preliminary data.</text>
</comment>
<accession>A0ABT6JSU3</accession>
<organism evidence="3 4">
    <name type="scientific">Luteimonas kalidii</name>
    <dbReference type="NCBI Taxonomy" id="3042025"/>
    <lineage>
        <taxon>Bacteria</taxon>
        <taxon>Pseudomonadati</taxon>
        <taxon>Pseudomonadota</taxon>
        <taxon>Gammaproteobacteria</taxon>
        <taxon>Lysobacterales</taxon>
        <taxon>Lysobacteraceae</taxon>
        <taxon>Luteimonas</taxon>
    </lineage>
</organism>
<evidence type="ECO:0000256" key="1">
    <source>
        <dbReference type="SAM" id="MobiDB-lite"/>
    </source>
</evidence>
<evidence type="ECO:0000313" key="3">
    <source>
        <dbReference type="EMBL" id="MDH5833669.1"/>
    </source>
</evidence>
<proteinExistence type="predicted"/>
<dbReference type="Proteomes" id="UP001156873">
    <property type="component" value="Unassembled WGS sequence"/>
</dbReference>
<evidence type="ECO:0000313" key="4">
    <source>
        <dbReference type="Proteomes" id="UP001156873"/>
    </source>
</evidence>
<sequence>MTSDEMDRLGRQLARHQALHDPAREPRSALRWLPELRRWQAGRLERSFRHFLHDPRRAPAAEFFLGDVYGDRDFTRRDADIARVIPMMRRLLPKTLLATVADAIELGALTQALDLDMAETLGALAPRRRRLDAALYGEAYRVVGQRSGRSRQIALAGRVGRGFGNALQVPGVAALLAFSRGPARLAGLRELQGFLERGYAAFEALDDADAFMAEIERDEALASRRLFDGDPDPFRAGD</sequence>
<keyword evidence="4" id="KW-1185">Reference proteome</keyword>
<protein>
    <recommendedName>
        <fullName evidence="2">DUF8198 domain-containing protein</fullName>
    </recommendedName>
</protein>
<feature type="compositionally biased region" description="Basic and acidic residues" evidence="1">
    <location>
        <begin position="1"/>
        <end position="10"/>
    </location>
</feature>
<feature type="region of interest" description="Disordered" evidence="1">
    <location>
        <begin position="1"/>
        <end position="22"/>
    </location>
</feature>
<reference evidence="3 4" key="1">
    <citation type="submission" date="2023-04" db="EMBL/GenBank/DDBJ databases">
        <title>Luteimonas sp. M1R5S59.</title>
        <authorList>
            <person name="Sun J.-Q."/>
        </authorList>
    </citation>
    <scope>NUCLEOTIDE SEQUENCE [LARGE SCALE GENOMIC DNA]</scope>
    <source>
        <strain evidence="3 4">M1R5S59</strain>
    </source>
</reference>
<evidence type="ECO:0000259" key="2">
    <source>
        <dbReference type="Pfam" id="PF26621"/>
    </source>
</evidence>
<name>A0ABT6JSU3_9GAMM</name>
<dbReference type="EMBL" id="JARXRO010000014">
    <property type="protein sequence ID" value="MDH5833669.1"/>
    <property type="molecule type" value="Genomic_DNA"/>
</dbReference>
<dbReference type="NCBIfam" id="NF047641">
    <property type="entry name" value="FFLEE_fam"/>
    <property type="match status" value="1"/>
</dbReference>
<dbReference type="InterPro" id="IPR058511">
    <property type="entry name" value="DUF8198"/>
</dbReference>
<dbReference type="RefSeq" id="WP_280577954.1">
    <property type="nucleotide sequence ID" value="NZ_JARXRO010000014.1"/>
</dbReference>
<gene>
    <name evidence="3" type="ORF">QFW81_06990</name>
</gene>